<evidence type="ECO:0000313" key="1">
    <source>
        <dbReference type="EMBL" id="XAD53021.1"/>
    </source>
</evidence>
<evidence type="ECO:0000313" key="2">
    <source>
        <dbReference type="Proteomes" id="UP001453229"/>
    </source>
</evidence>
<evidence type="ECO:0008006" key="3">
    <source>
        <dbReference type="Google" id="ProtNLM"/>
    </source>
</evidence>
<dbReference type="RefSeq" id="WP_342594251.1">
    <property type="nucleotide sequence ID" value="NZ_CP151919.1"/>
</dbReference>
<proteinExistence type="predicted"/>
<dbReference type="Proteomes" id="UP001453229">
    <property type="component" value="Chromosome"/>
</dbReference>
<protein>
    <recommendedName>
        <fullName evidence="3">DsrE/DsrF-like family protein</fullName>
    </recommendedName>
</protein>
<reference evidence="1 2" key="1">
    <citation type="submission" date="2024-04" db="EMBL/GenBank/DDBJ databases">
        <title>Salinicola lusitanus LLJ914,a marine bacterium isolated from the Okinawa Trough.</title>
        <authorList>
            <person name="Li J."/>
        </authorList>
    </citation>
    <scope>NUCLEOTIDE SEQUENCE [LARGE SCALE GENOMIC DNA]</scope>
    <source>
        <strain evidence="1 2">LLJ914</strain>
    </source>
</reference>
<keyword evidence="2" id="KW-1185">Reference proteome</keyword>
<dbReference type="EMBL" id="CP151919">
    <property type="protein sequence ID" value="XAD53021.1"/>
    <property type="molecule type" value="Genomic_DNA"/>
</dbReference>
<sequence length="178" mass="18731">MSYPPSFQWLNSLGLVRGKPGNADLAIPGSPLPVGQEVDQWLPAPGGACHGLFQISSAADAPGRVHGGVMRLVRTLNLMAQAEVACRAVVIVAGPATPCVLKSAAYRERIAEPSLEENPNLPWWSVLRQEGVPVLVCLQALAAQRLSLEDVDTGIESVQSGLSAALALGRHGFVPLNL</sequence>
<name>A0ABZ3CPG0_9GAMM</name>
<dbReference type="SUPFAM" id="SSF75169">
    <property type="entry name" value="DsrEFH-like"/>
    <property type="match status" value="1"/>
</dbReference>
<accession>A0ABZ3CPG0</accession>
<organism evidence="1 2">
    <name type="scientific">Salinicola lusitanus</name>
    <dbReference type="NCBI Taxonomy" id="1949085"/>
    <lineage>
        <taxon>Bacteria</taxon>
        <taxon>Pseudomonadati</taxon>
        <taxon>Pseudomonadota</taxon>
        <taxon>Gammaproteobacteria</taxon>
        <taxon>Oceanospirillales</taxon>
        <taxon>Halomonadaceae</taxon>
        <taxon>Salinicola</taxon>
    </lineage>
</organism>
<dbReference type="Gene3D" id="3.40.1260.10">
    <property type="entry name" value="DsrEFH-like"/>
    <property type="match status" value="1"/>
</dbReference>
<dbReference type="InterPro" id="IPR027396">
    <property type="entry name" value="DsrEFH-like"/>
</dbReference>
<gene>
    <name evidence="1" type="ORF">AAGT95_14375</name>
</gene>